<dbReference type="Proteomes" id="UP000250192">
    <property type="component" value="Unassembled WGS sequence"/>
</dbReference>
<dbReference type="InterPro" id="IPR002649">
    <property type="entry name" value="tRNA_m1G_MeTrfase_TrmD"/>
</dbReference>
<dbReference type="AlphaFoldDB" id="A0A2X0UH44"/>
<evidence type="ECO:0000313" key="17">
    <source>
        <dbReference type="EMBL" id="SPT54960.1"/>
    </source>
</evidence>
<evidence type="ECO:0000256" key="12">
    <source>
        <dbReference type="ARBA" id="ARBA00029736"/>
    </source>
</evidence>
<comment type="subunit">
    <text evidence="4 15">Homodimer.</text>
</comment>
<dbReference type="STRING" id="1660.APY09_07110"/>
<dbReference type="PROSITE" id="PS51186">
    <property type="entry name" value="GNAT"/>
    <property type="match status" value="1"/>
</dbReference>
<dbReference type="InterPro" id="IPR029026">
    <property type="entry name" value="tRNA_m1G_MTases_N"/>
</dbReference>
<dbReference type="CDD" id="cd18080">
    <property type="entry name" value="TrmD-like"/>
    <property type="match status" value="1"/>
</dbReference>
<keyword evidence="9 15" id="KW-0808">Transferase</keyword>
<evidence type="ECO:0000256" key="15">
    <source>
        <dbReference type="HAMAP-Rule" id="MF_00605"/>
    </source>
</evidence>
<dbReference type="Gene3D" id="3.40.1280.10">
    <property type="match status" value="1"/>
</dbReference>
<organism evidence="17 18">
    <name type="scientific">Schaalia odontolytica</name>
    <dbReference type="NCBI Taxonomy" id="1660"/>
    <lineage>
        <taxon>Bacteria</taxon>
        <taxon>Bacillati</taxon>
        <taxon>Actinomycetota</taxon>
        <taxon>Actinomycetes</taxon>
        <taxon>Actinomycetales</taxon>
        <taxon>Actinomycetaceae</taxon>
        <taxon>Schaalia</taxon>
    </lineage>
</organism>
<evidence type="ECO:0000256" key="10">
    <source>
        <dbReference type="ARBA" id="ARBA00022691"/>
    </source>
</evidence>
<gene>
    <name evidence="15 17" type="primary">trmD</name>
    <name evidence="17" type="ORF">NCTC9935_00513</name>
</gene>
<dbReference type="HAMAP" id="MF_00605">
    <property type="entry name" value="TrmD"/>
    <property type="match status" value="1"/>
</dbReference>
<evidence type="ECO:0000256" key="8">
    <source>
        <dbReference type="ARBA" id="ARBA00022603"/>
    </source>
</evidence>
<dbReference type="Gene3D" id="1.10.1270.20">
    <property type="entry name" value="tRNA(m1g37)methyltransferase, domain 2"/>
    <property type="match status" value="1"/>
</dbReference>
<dbReference type="NCBIfam" id="TIGR00088">
    <property type="entry name" value="trmD"/>
    <property type="match status" value="1"/>
</dbReference>
<dbReference type="InterPro" id="IPR029028">
    <property type="entry name" value="Alpha/beta_knot_MTases"/>
</dbReference>
<keyword evidence="7 15" id="KW-0963">Cytoplasm</keyword>
<dbReference type="InterPro" id="IPR000182">
    <property type="entry name" value="GNAT_dom"/>
</dbReference>
<comment type="catalytic activity">
    <reaction evidence="14 15">
        <text>guanosine(37) in tRNA + S-adenosyl-L-methionine = N(1)-methylguanosine(37) in tRNA + S-adenosyl-L-homocysteine + H(+)</text>
        <dbReference type="Rhea" id="RHEA:36899"/>
        <dbReference type="Rhea" id="RHEA-COMP:10145"/>
        <dbReference type="Rhea" id="RHEA-COMP:10147"/>
        <dbReference type="ChEBI" id="CHEBI:15378"/>
        <dbReference type="ChEBI" id="CHEBI:57856"/>
        <dbReference type="ChEBI" id="CHEBI:59789"/>
        <dbReference type="ChEBI" id="CHEBI:73542"/>
        <dbReference type="ChEBI" id="CHEBI:74269"/>
        <dbReference type="EC" id="2.1.1.228"/>
    </reaction>
</comment>
<comment type="similarity">
    <text evidence="3 15">Belongs to the RNA methyltransferase TrmD family.</text>
</comment>
<reference evidence="17 18" key="1">
    <citation type="submission" date="2018-06" db="EMBL/GenBank/DDBJ databases">
        <authorList>
            <consortium name="Pathogen Informatics"/>
            <person name="Doyle S."/>
        </authorList>
    </citation>
    <scope>NUCLEOTIDE SEQUENCE [LARGE SCALE GENOMIC DNA]</scope>
    <source>
        <strain evidence="17 18">NCTC9935</strain>
    </source>
</reference>
<evidence type="ECO:0000256" key="3">
    <source>
        <dbReference type="ARBA" id="ARBA00007630"/>
    </source>
</evidence>
<evidence type="ECO:0000256" key="4">
    <source>
        <dbReference type="ARBA" id="ARBA00011738"/>
    </source>
</evidence>
<dbReference type="GO" id="GO:0005829">
    <property type="term" value="C:cytosol"/>
    <property type="evidence" value="ECO:0007669"/>
    <property type="project" value="TreeGrafter"/>
</dbReference>
<proteinExistence type="inferred from homology"/>
<dbReference type="Pfam" id="PF00583">
    <property type="entry name" value="Acetyltransf_1"/>
    <property type="match status" value="1"/>
</dbReference>
<dbReference type="EC" id="2.1.1.228" evidence="5 15"/>
<evidence type="ECO:0000256" key="7">
    <source>
        <dbReference type="ARBA" id="ARBA00022490"/>
    </source>
</evidence>
<keyword evidence="18" id="KW-1185">Reference proteome</keyword>
<dbReference type="GO" id="GO:0052906">
    <property type="term" value="F:tRNA (guanine(37)-N1)-methyltransferase activity"/>
    <property type="evidence" value="ECO:0007669"/>
    <property type="project" value="UniProtKB-UniRule"/>
</dbReference>
<dbReference type="PANTHER" id="PTHR46417">
    <property type="entry name" value="TRNA (GUANINE-N(1)-)-METHYLTRANSFERASE"/>
    <property type="match status" value="1"/>
</dbReference>
<dbReference type="EMBL" id="UAPR01000001">
    <property type="protein sequence ID" value="SPT54960.1"/>
    <property type="molecule type" value="Genomic_DNA"/>
</dbReference>
<keyword evidence="8 15" id="KW-0489">Methyltransferase</keyword>
<comment type="function">
    <text evidence="1 15">Specifically methylates guanosine-37 in various tRNAs.</text>
</comment>
<dbReference type="CDD" id="cd04301">
    <property type="entry name" value="NAT_SF"/>
    <property type="match status" value="1"/>
</dbReference>
<feature type="binding site" evidence="15">
    <location>
        <position position="143"/>
    </location>
    <ligand>
        <name>S-adenosyl-L-methionine</name>
        <dbReference type="ChEBI" id="CHEBI:59789"/>
    </ligand>
</feature>
<dbReference type="PANTHER" id="PTHR46417:SF1">
    <property type="entry name" value="TRNA (GUANINE-N(1)-)-METHYLTRANSFERASE"/>
    <property type="match status" value="1"/>
</dbReference>
<comment type="subcellular location">
    <subcellularLocation>
        <location evidence="2 15">Cytoplasm</location>
    </subcellularLocation>
</comment>
<evidence type="ECO:0000256" key="6">
    <source>
        <dbReference type="ARBA" id="ARBA00014679"/>
    </source>
</evidence>
<evidence type="ECO:0000256" key="13">
    <source>
        <dbReference type="ARBA" id="ARBA00033392"/>
    </source>
</evidence>
<evidence type="ECO:0000256" key="11">
    <source>
        <dbReference type="ARBA" id="ARBA00022694"/>
    </source>
</evidence>
<sequence>MRLPASSMMKPFRSARTARLVRFDLISIFPDYFASLRLSLMGKAEDAGLVQLQAHDLRDWASGKHRSVDDTPYGGGAGMVMRADVWARALDEVLSVPLTRGDGERTDASPRRILAIPTPSGTPLTQARVEDLARAHQIIIACGRYEGIDARVAEHYRGSGVEVVEFSIGDYVLNGGEVAAMVLTEAVARLLEGFMGNPDSLVEESHSGAGLLEYPVYTKPREFRSLEIPEVLLGGNHAAIERWRRDRAIEKTVRVRPDLALRLDSSSLTHEDRAALAACGIAYPRAGAAERLEIRLATLEDTVAVSELAARTFPDACPANLPREAIDEHIATQLSVDVFEALICAPDHHRLFVAEVWGGLIGYVLTHVGVHGLPSELVRPGRVEEGSAYLSKCYVDEAWRGSGVADALLERAVADAREIGHVAVVLGTNRGNKTAQAFYKRHGFRKRSSRTFAVGGVQNYDFVMVRDLGD</sequence>
<dbReference type="InterPro" id="IPR023148">
    <property type="entry name" value="tRNA_m1G_MeTrfase_C_sf"/>
</dbReference>
<evidence type="ECO:0000313" key="18">
    <source>
        <dbReference type="Proteomes" id="UP000250192"/>
    </source>
</evidence>
<protein>
    <recommendedName>
        <fullName evidence="6 15">tRNA (guanine-N(1)-)-methyltransferase</fullName>
        <ecNumber evidence="5 15">2.1.1.228</ecNumber>
    </recommendedName>
    <alternativeName>
        <fullName evidence="12 15">M1G-methyltransferase</fullName>
    </alternativeName>
    <alternativeName>
        <fullName evidence="13 15">tRNA [GM37] methyltransferase</fullName>
    </alternativeName>
</protein>
<evidence type="ECO:0000259" key="16">
    <source>
        <dbReference type="PROSITE" id="PS51186"/>
    </source>
</evidence>
<dbReference type="NCBIfam" id="NF000648">
    <property type="entry name" value="PRK00026.1"/>
    <property type="match status" value="1"/>
</dbReference>
<evidence type="ECO:0000256" key="1">
    <source>
        <dbReference type="ARBA" id="ARBA00002634"/>
    </source>
</evidence>
<dbReference type="Pfam" id="PF01746">
    <property type="entry name" value="tRNA_m1G_MT"/>
    <property type="match status" value="1"/>
</dbReference>
<feature type="domain" description="N-acetyltransferase" evidence="16">
    <location>
        <begin position="292"/>
        <end position="469"/>
    </location>
</feature>
<dbReference type="InterPro" id="IPR016181">
    <property type="entry name" value="Acyl_CoA_acyltransferase"/>
</dbReference>
<dbReference type="GO" id="GO:0016747">
    <property type="term" value="F:acyltransferase activity, transferring groups other than amino-acyl groups"/>
    <property type="evidence" value="ECO:0007669"/>
    <property type="project" value="InterPro"/>
</dbReference>
<evidence type="ECO:0000256" key="2">
    <source>
        <dbReference type="ARBA" id="ARBA00004496"/>
    </source>
</evidence>
<evidence type="ECO:0000256" key="5">
    <source>
        <dbReference type="ARBA" id="ARBA00012807"/>
    </source>
</evidence>
<feature type="binding site" evidence="15">
    <location>
        <begin position="168"/>
        <end position="173"/>
    </location>
    <ligand>
        <name>S-adenosyl-L-methionine</name>
        <dbReference type="ChEBI" id="CHEBI:59789"/>
    </ligand>
</feature>
<name>A0A2X0UH44_9ACTO</name>
<dbReference type="SUPFAM" id="SSF55729">
    <property type="entry name" value="Acyl-CoA N-acyltransferases (Nat)"/>
    <property type="match status" value="1"/>
</dbReference>
<dbReference type="SUPFAM" id="SSF75217">
    <property type="entry name" value="alpha/beta knot"/>
    <property type="match status" value="1"/>
</dbReference>
<dbReference type="InterPro" id="IPR016009">
    <property type="entry name" value="tRNA_MeTrfase_TRMD/TRM10"/>
</dbReference>
<accession>A0A2X0UH44</accession>
<evidence type="ECO:0000256" key="9">
    <source>
        <dbReference type="ARBA" id="ARBA00022679"/>
    </source>
</evidence>
<dbReference type="Gene3D" id="3.40.630.30">
    <property type="match status" value="1"/>
</dbReference>
<keyword evidence="11 15" id="KW-0819">tRNA processing</keyword>
<evidence type="ECO:0000256" key="14">
    <source>
        <dbReference type="ARBA" id="ARBA00047783"/>
    </source>
</evidence>
<keyword evidence="10 15" id="KW-0949">S-adenosyl-L-methionine</keyword>
<dbReference type="GO" id="GO:0002939">
    <property type="term" value="P:tRNA N1-guanine methylation"/>
    <property type="evidence" value="ECO:0007669"/>
    <property type="project" value="TreeGrafter"/>
</dbReference>